<evidence type="ECO:0000256" key="7">
    <source>
        <dbReference type="ARBA" id="ARBA00022840"/>
    </source>
</evidence>
<dbReference type="PANTHER" id="PTHR24421">
    <property type="entry name" value="NITRATE/NITRITE SENSOR PROTEIN NARX-RELATED"/>
    <property type="match status" value="1"/>
</dbReference>
<dbReference type="Gene3D" id="3.30.565.10">
    <property type="entry name" value="Histidine kinase-like ATPase, C-terminal domain"/>
    <property type="match status" value="1"/>
</dbReference>
<feature type="transmembrane region" description="Helical" evidence="9">
    <location>
        <begin position="249"/>
        <end position="267"/>
    </location>
</feature>
<dbReference type="AlphaFoldDB" id="A0A1W2H766"/>
<evidence type="ECO:0000256" key="1">
    <source>
        <dbReference type="ARBA" id="ARBA00000085"/>
    </source>
</evidence>
<dbReference type="GO" id="GO:0046983">
    <property type="term" value="F:protein dimerization activity"/>
    <property type="evidence" value="ECO:0007669"/>
    <property type="project" value="InterPro"/>
</dbReference>
<dbReference type="InterPro" id="IPR003594">
    <property type="entry name" value="HATPase_dom"/>
</dbReference>
<keyword evidence="6 11" id="KW-0418">Kinase</keyword>
<keyword evidence="9" id="KW-0472">Membrane</keyword>
<dbReference type="PROSITE" id="PS50109">
    <property type="entry name" value="HIS_KIN"/>
    <property type="match status" value="1"/>
</dbReference>
<keyword evidence="5" id="KW-0547">Nucleotide-binding</keyword>
<dbReference type="Pfam" id="PF07696">
    <property type="entry name" value="7TMR-DISMED2"/>
    <property type="match status" value="1"/>
</dbReference>
<dbReference type="OrthoDB" id="9760839at2"/>
<dbReference type="InterPro" id="IPR011712">
    <property type="entry name" value="Sig_transdc_His_kin_sub3_dim/P"/>
</dbReference>
<evidence type="ECO:0000313" key="12">
    <source>
        <dbReference type="Proteomes" id="UP000192333"/>
    </source>
</evidence>
<feature type="transmembrane region" description="Helical" evidence="9">
    <location>
        <begin position="210"/>
        <end position="229"/>
    </location>
</feature>
<dbReference type="STRING" id="758820.SAMN00777080_3100"/>
<evidence type="ECO:0000256" key="6">
    <source>
        <dbReference type="ARBA" id="ARBA00022777"/>
    </source>
</evidence>
<evidence type="ECO:0000256" key="4">
    <source>
        <dbReference type="ARBA" id="ARBA00022679"/>
    </source>
</evidence>
<organism evidence="11 12">
    <name type="scientific">Aquiflexum balticum DSM 16537</name>
    <dbReference type="NCBI Taxonomy" id="758820"/>
    <lineage>
        <taxon>Bacteria</taxon>
        <taxon>Pseudomonadati</taxon>
        <taxon>Bacteroidota</taxon>
        <taxon>Cytophagia</taxon>
        <taxon>Cytophagales</taxon>
        <taxon>Cyclobacteriaceae</taxon>
        <taxon>Aquiflexum</taxon>
    </lineage>
</organism>
<evidence type="ECO:0000256" key="3">
    <source>
        <dbReference type="ARBA" id="ARBA00022553"/>
    </source>
</evidence>
<keyword evidence="4" id="KW-0808">Transferase</keyword>
<dbReference type="SMART" id="SM00387">
    <property type="entry name" value="HATPase_c"/>
    <property type="match status" value="1"/>
</dbReference>
<dbReference type="Proteomes" id="UP000192333">
    <property type="component" value="Chromosome I"/>
</dbReference>
<keyword evidence="9" id="KW-0812">Transmembrane</keyword>
<dbReference type="GO" id="GO:0005524">
    <property type="term" value="F:ATP binding"/>
    <property type="evidence" value="ECO:0007669"/>
    <property type="project" value="UniProtKB-KW"/>
</dbReference>
<reference evidence="12" key="1">
    <citation type="submission" date="2017-04" db="EMBL/GenBank/DDBJ databases">
        <authorList>
            <person name="Varghese N."/>
            <person name="Submissions S."/>
        </authorList>
    </citation>
    <scope>NUCLEOTIDE SEQUENCE [LARGE SCALE GENOMIC DNA]</scope>
    <source>
        <strain evidence="12">DSM 16537</strain>
    </source>
</reference>
<dbReference type="EMBL" id="LT838813">
    <property type="protein sequence ID" value="SMD44478.1"/>
    <property type="molecule type" value="Genomic_DNA"/>
</dbReference>
<feature type="transmembrane region" description="Helical" evidence="9">
    <location>
        <begin position="307"/>
        <end position="329"/>
    </location>
</feature>
<dbReference type="CDD" id="cd16917">
    <property type="entry name" value="HATPase_UhpB-NarQ-NarX-like"/>
    <property type="match status" value="1"/>
</dbReference>
<keyword evidence="9" id="KW-1133">Transmembrane helix</keyword>
<dbReference type="PROSITE" id="PS51257">
    <property type="entry name" value="PROKAR_LIPOPROTEIN"/>
    <property type="match status" value="1"/>
</dbReference>
<dbReference type="Pfam" id="PF07695">
    <property type="entry name" value="7TMR-DISM_7TM"/>
    <property type="match status" value="1"/>
</dbReference>
<dbReference type="InterPro" id="IPR050482">
    <property type="entry name" value="Sensor_HK_TwoCompSys"/>
</dbReference>
<proteinExistence type="predicted"/>
<name>A0A1W2H766_9BACT</name>
<protein>
    <recommendedName>
        <fullName evidence="2">histidine kinase</fullName>
        <ecNumber evidence="2">2.7.13.3</ecNumber>
    </recommendedName>
</protein>
<evidence type="ECO:0000256" key="2">
    <source>
        <dbReference type="ARBA" id="ARBA00012438"/>
    </source>
</evidence>
<dbReference type="PANTHER" id="PTHR24421:SF10">
    <property type="entry name" value="NITRATE_NITRITE SENSOR PROTEIN NARQ"/>
    <property type="match status" value="1"/>
</dbReference>
<evidence type="ECO:0000259" key="10">
    <source>
        <dbReference type="PROSITE" id="PS50109"/>
    </source>
</evidence>
<keyword evidence="8" id="KW-0902">Two-component regulatory system</keyword>
<dbReference type="InterPro" id="IPR011622">
    <property type="entry name" value="7TMR_DISM_rcpt_extracell_dom2"/>
</dbReference>
<feature type="transmembrane region" description="Helical" evidence="9">
    <location>
        <begin position="274"/>
        <end position="295"/>
    </location>
</feature>
<evidence type="ECO:0000256" key="9">
    <source>
        <dbReference type="SAM" id="Phobius"/>
    </source>
</evidence>
<dbReference type="InterPro" id="IPR011623">
    <property type="entry name" value="7TMR_DISM_rcpt_extracell_dom1"/>
</dbReference>
<keyword evidence="7" id="KW-0067">ATP-binding</keyword>
<dbReference type="SUPFAM" id="SSF55874">
    <property type="entry name" value="ATPase domain of HSP90 chaperone/DNA topoisomerase II/histidine kinase"/>
    <property type="match status" value="1"/>
</dbReference>
<dbReference type="Gene3D" id="1.20.5.1930">
    <property type="match status" value="1"/>
</dbReference>
<evidence type="ECO:0000256" key="5">
    <source>
        <dbReference type="ARBA" id="ARBA00022741"/>
    </source>
</evidence>
<keyword evidence="3" id="KW-0597">Phosphoprotein</keyword>
<dbReference type="GO" id="GO:0000155">
    <property type="term" value="F:phosphorelay sensor kinase activity"/>
    <property type="evidence" value="ECO:0007669"/>
    <property type="project" value="InterPro"/>
</dbReference>
<dbReference type="InterPro" id="IPR036890">
    <property type="entry name" value="HATPase_C_sf"/>
</dbReference>
<keyword evidence="12" id="KW-1185">Reference proteome</keyword>
<evidence type="ECO:0000313" key="11">
    <source>
        <dbReference type="EMBL" id="SMD44478.1"/>
    </source>
</evidence>
<dbReference type="Pfam" id="PF07730">
    <property type="entry name" value="HisKA_3"/>
    <property type="match status" value="1"/>
</dbReference>
<feature type="transmembrane region" description="Helical" evidence="9">
    <location>
        <begin position="341"/>
        <end position="358"/>
    </location>
</feature>
<comment type="catalytic activity">
    <reaction evidence="1">
        <text>ATP + protein L-histidine = ADP + protein N-phospho-L-histidine.</text>
        <dbReference type="EC" id="2.7.13.3"/>
    </reaction>
</comment>
<feature type="domain" description="Histidine kinase" evidence="10">
    <location>
        <begin position="434"/>
        <end position="617"/>
    </location>
</feature>
<dbReference type="EC" id="2.7.13.3" evidence="2"/>
<feature type="transmembrane region" description="Helical" evidence="9">
    <location>
        <begin position="370"/>
        <end position="392"/>
    </location>
</feature>
<evidence type="ECO:0000256" key="8">
    <source>
        <dbReference type="ARBA" id="ARBA00023012"/>
    </source>
</evidence>
<gene>
    <name evidence="11" type="ORF">SAMN00777080_3100</name>
</gene>
<dbReference type="GO" id="GO:0016020">
    <property type="term" value="C:membrane"/>
    <property type="evidence" value="ECO:0007669"/>
    <property type="project" value="InterPro"/>
</dbReference>
<feature type="transmembrane region" description="Helical" evidence="9">
    <location>
        <begin position="182"/>
        <end position="203"/>
    </location>
</feature>
<dbReference type="Gene3D" id="2.60.40.2380">
    <property type="match status" value="1"/>
</dbReference>
<accession>A0A1W2H766</accession>
<dbReference type="InterPro" id="IPR005467">
    <property type="entry name" value="His_kinase_dom"/>
</dbReference>
<sequence length="620" mass="71335">MLSPKLHLLFRRTFLTVSRHLWLLILLIFVACQNGGKEPLPFNASPNLGQTVKEAWAATDSILITNGLFNPGITRYSWWIKTKISNPGLETELFFLVFNNPHINRLEVYVNGSESVIFTMGDRFPFHQRPYQDRDFVIPFALESGESRDVLLLTDKAGETLLLEPQLLNEGDFWQKRTRENLLVGLLVGWLLIIFLFAVFYAWELKEWSALFYALYIMSTLIWFVSHWGLGFQFLWPENVEWTGKSRPYLNLVTNIFFLGVILSFFPPKKHGKIIGIILWVFLIVQSILLFQSSFENEIKVSISSKMIFLYFTFFASILMTLLVLWYLIIQWRAKVPYAGFYLAGVLFLLFFNVILQLHQSGVDLGLPYFFFSFGSGFGLMGETTLITIAFAKRAASFKEEKEQLALEMLVQEKKVADQLIQVQEDERSRLARDLHDSIGGMLSSIYLKADKIEKMSHPTEETTQLKLLIKQSIEEARGLSHNLTPPHLDELGLEKALHNLIQSVTEQNNIKVKYYFKVKLSLTKPLELMLYRICSELLYNIIKHANAQEALVQLTSEDQTLEIILEDDGKGMDTQKKIQGIGLKNIRERVNYLKGDLHIDSNENGTTVIIHVPIKSSKE</sequence>
<dbReference type="Pfam" id="PF02518">
    <property type="entry name" value="HATPase_c"/>
    <property type="match status" value="1"/>
</dbReference>